<proteinExistence type="predicted"/>
<dbReference type="Gene3D" id="1.10.3210.10">
    <property type="entry name" value="Hypothetical protein af1432"/>
    <property type="match status" value="1"/>
</dbReference>
<feature type="modified residue" description="Phosphohistidine" evidence="2">
    <location>
        <position position="53"/>
    </location>
</feature>
<sequence>MIFSLPDDLDSDTLAELITAIHESLDELEPALEHLAAHPQDDEQLNALFRNLHTIKGNLRMCMLSPFSDYVHGLEESVSEVREGRLSFNKLFTATYILALDQLRYHLDLLQQQSACDTAALTAIGERFLAIARCGHSPAAQESIQQLFMELETGDINTSHPAICATLADDSEASLPQQQLLFFRASAEQLALKISGNPALYQQMVELAEAALPHLPSDIDSQQLVAAIYMHDLGMDTAAGEQAQALDQHPYTAYHYLLKQQGWQLAAELCLQHHEKWDGSGYPQQLQKKNIHMGAQLIAALDYFFAQQALYPHLACAQASINALIACNRELGLSFSLAVIHALNLAVKQVYLSHKIPPLSAA</sequence>
<dbReference type="Proteomes" id="UP001069090">
    <property type="component" value="Unassembled WGS sequence"/>
</dbReference>
<comment type="caution">
    <text evidence="5">The sequence shown here is derived from an EMBL/GenBank/DDBJ whole genome shotgun (WGS) entry which is preliminary data.</text>
</comment>
<dbReference type="InterPro" id="IPR037522">
    <property type="entry name" value="HD_GYP_dom"/>
</dbReference>
<dbReference type="PANTHER" id="PTHR43155">
    <property type="entry name" value="CYCLIC DI-GMP PHOSPHODIESTERASE PA4108-RELATED"/>
    <property type="match status" value="1"/>
</dbReference>
<evidence type="ECO:0000256" key="1">
    <source>
        <dbReference type="ARBA" id="ARBA00023012"/>
    </source>
</evidence>
<keyword evidence="2" id="KW-0597">Phosphoprotein</keyword>
<dbReference type="InterPro" id="IPR003607">
    <property type="entry name" value="HD/PDEase_dom"/>
</dbReference>
<protein>
    <submittedName>
        <fullName evidence="5">HD domain-containing protein</fullName>
    </submittedName>
</protein>
<evidence type="ECO:0000313" key="5">
    <source>
        <dbReference type="EMBL" id="MCZ0864835.1"/>
    </source>
</evidence>
<keyword evidence="6" id="KW-1185">Reference proteome</keyword>
<dbReference type="SMART" id="SM00073">
    <property type="entry name" value="HPT"/>
    <property type="match status" value="1"/>
</dbReference>
<dbReference type="Pfam" id="PF01627">
    <property type="entry name" value="Hpt"/>
    <property type="match status" value="1"/>
</dbReference>
<dbReference type="AlphaFoldDB" id="A0A9J6RK26"/>
<reference evidence="5 6" key="1">
    <citation type="submission" date="2022-12" db="EMBL/GenBank/DDBJ databases">
        <title>Dasania phycosphaerae sp. nov., isolated from particulate material of the south coast of Korea.</title>
        <authorList>
            <person name="Jiang Y."/>
        </authorList>
    </citation>
    <scope>NUCLEOTIDE SEQUENCE [LARGE SCALE GENOMIC DNA]</scope>
    <source>
        <strain evidence="5 6">GY-19</strain>
    </source>
</reference>
<feature type="domain" description="HD-GYP" evidence="4">
    <location>
        <begin position="156"/>
        <end position="359"/>
    </location>
</feature>
<dbReference type="GO" id="GO:0008081">
    <property type="term" value="F:phosphoric diester hydrolase activity"/>
    <property type="evidence" value="ECO:0007669"/>
    <property type="project" value="UniProtKB-ARBA"/>
</dbReference>
<dbReference type="Pfam" id="PF13487">
    <property type="entry name" value="HD_5"/>
    <property type="match status" value="1"/>
</dbReference>
<gene>
    <name evidence="5" type="ORF">O0V09_06460</name>
</gene>
<dbReference type="GO" id="GO:0004672">
    <property type="term" value="F:protein kinase activity"/>
    <property type="evidence" value="ECO:0007669"/>
    <property type="project" value="UniProtKB-ARBA"/>
</dbReference>
<evidence type="ECO:0000259" key="3">
    <source>
        <dbReference type="PROSITE" id="PS50894"/>
    </source>
</evidence>
<dbReference type="GO" id="GO:0000160">
    <property type="term" value="P:phosphorelay signal transduction system"/>
    <property type="evidence" value="ECO:0007669"/>
    <property type="project" value="UniProtKB-KW"/>
</dbReference>
<dbReference type="PROSITE" id="PS50894">
    <property type="entry name" value="HPT"/>
    <property type="match status" value="1"/>
</dbReference>
<dbReference type="PROSITE" id="PS51832">
    <property type="entry name" value="HD_GYP"/>
    <property type="match status" value="1"/>
</dbReference>
<accession>A0A9J6RK26</accession>
<dbReference type="PANTHER" id="PTHR43155:SF2">
    <property type="entry name" value="CYCLIC DI-GMP PHOSPHODIESTERASE PA4108"/>
    <property type="match status" value="1"/>
</dbReference>
<dbReference type="Gene3D" id="1.20.120.160">
    <property type="entry name" value="HPT domain"/>
    <property type="match status" value="1"/>
</dbReference>
<evidence type="ECO:0000256" key="2">
    <source>
        <dbReference type="PROSITE-ProRule" id="PRU00110"/>
    </source>
</evidence>
<dbReference type="EMBL" id="JAPTGG010000004">
    <property type="protein sequence ID" value="MCZ0864835.1"/>
    <property type="molecule type" value="Genomic_DNA"/>
</dbReference>
<dbReference type="CDD" id="cd00077">
    <property type="entry name" value="HDc"/>
    <property type="match status" value="1"/>
</dbReference>
<dbReference type="RefSeq" id="WP_258330988.1">
    <property type="nucleotide sequence ID" value="NZ_JAPTGG010000004.1"/>
</dbReference>
<dbReference type="SUPFAM" id="SSF109604">
    <property type="entry name" value="HD-domain/PDEase-like"/>
    <property type="match status" value="1"/>
</dbReference>
<name>A0A9J6RK26_9GAMM</name>
<dbReference type="SUPFAM" id="SSF47226">
    <property type="entry name" value="Histidine-containing phosphotransfer domain, HPT domain"/>
    <property type="match status" value="1"/>
</dbReference>
<evidence type="ECO:0000259" key="4">
    <source>
        <dbReference type="PROSITE" id="PS51832"/>
    </source>
</evidence>
<evidence type="ECO:0000313" key="6">
    <source>
        <dbReference type="Proteomes" id="UP001069090"/>
    </source>
</evidence>
<organism evidence="5 6">
    <name type="scientific">Dasania phycosphaerae</name>
    <dbReference type="NCBI Taxonomy" id="2950436"/>
    <lineage>
        <taxon>Bacteria</taxon>
        <taxon>Pseudomonadati</taxon>
        <taxon>Pseudomonadota</taxon>
        <taxon>Gammaproteobacteria</taxon>
        <taxon>Cellvibrionales</taxon>
        <taxon>Spongiibacteraceae</taxon>
        <taxon>Dasania</taxon>
    </lineage>
</organism>
<dbReference type="InterPro" id="IPR008207">
    <property type="entry name" value="Sig_transdc_His_kin_Hpt_dom"/>
</dbReference>
<keyword evidence="1" id="KW-0902">Two-component regulatory system</keyword>
<feature type="domain" description="HPt" evidence="3">
    <location>
        <begin position="6"/>
        <end position="113"/>
    </location>
</feature>
<dbReference type="InterPro" id="IPR036641">
    <property type="entry name" value="HPT_dom_sf"/>
</dbReference>